<dbReference type="Pfam" id="PF01861">
    <property type="entry name" value="BpsA_C"/>
    <property type="match status" value="1"/>
</dbReference>
<accession>A0A0F9RDY5</accession>
<reference evidence="2" key="1">
    <citation type="journal article" date="2015" name="Nature">
        <title>Complex archaea that bridge the gap between prokaryotes and eukaryotes.</title>
        <authorList>
            <person name="Spang A."/>
            <person name="Saw J.H."/>
            <person name="Jorgensen S.L."/>
            <person name="Zaremba-Niedzwiedzka K."/>
            <person name="Martijn J."/>
            <person name="Lind A.E."/>
            <person name="van Eijk R."/>
            <person name="Schleper C."/>
            <person name="Guy L."/>
            <person name="Ettema T.J."/>
        </authorList>
    </citation>
    <scope>NUCLEOTIDE SEQUENCE</scope>
</reference>
<evidence type="ECO:0000259" key="1">
    <source>
        <dbReference type="Pfam" id="PF01861"/>
    </source>
</evidence>
<dbReference type="InterPro" id="IPR029063">
    <property type="entry name" value="SAM-dependent_MTases_sf"/>
</dbReference>
<dbReference type="AlphaFoldDB" id="A0A0F9RDY5"/>
<dbReference type="InterPro" id="IPR002723">
    <property type="entry name" value="BpsA_C"/>
</dbReference>
<dbReference type="EMBL" id="LAZR01002986">
    <property type="protein sequence ID" value="KKN23296.1"/>
    <property type="molecule type" value="Genomic_DNA"/>
</dbReference>
<feature type="domain" description="N(4)-bis(aminopropyl)spermidine synthase C-terminal" evidence="1">
    <location>
        <begin position="148"/>
        <end position="304"/>
    </location>
</feature>
<sequence length="353" mass="41827">MNQEISLLEELYSLLISGNYLYDETISFLDFIRILRVLKSCNLFPKCLKKSHVGLNTFLGILEFLQNVNVIKLDENKKIKILNDEVLASFYQSLSRKKLLAKLMRKVPHTFKLIRKRSFLKKNNLLNLYLSNFELNIKSFQLPCSISSSFKRAVTIVKNIYLTSQKILFIGDDDLVSVLCKFIMPELHITVIEIDGRITKLLKEIAEENKFEEYYVYNSDFKELKLLPEILTQKFSIIHLDPPYEAKEIEMFFKNILLILDNKVVQIFLNGLYDLNSMHKINQFIIQNHFNISKYYKYFNSYPLKPLDLKYLKYLIKQIKSEFNFRFNEKSLREMEISSDLILIEKGWIDNSK</sequence>
<comment type="caution">
    <text evidence="2">The sequence shown here is derived from an EMBL/GenBank/DDBJ whole genome shotgun (WGS) entry which is preliminary data.</text>
</comment>
<protein>
    <recommendedName>
        <fullName evidence="1">N(4)-bis(aminopropyl)spermidine synthase C-terminal domain-containing protein</fullName>
    </recommendedName>
</protein>
<proteinExistence type="predicted"/>
<dbReference type="SUPFAM" id="SSF53335">
    <property type="entry name" value="S-adenosyl-L-methionine-dependent methyltransferases"/>
    <property type="match status" value="1"/>
</dbReference>
<evidence type="ECO:0000313" key="2">
    <source>
        <dbReference type="EMBL" id="KKN23296.1"/>
    </source>
</evidence>
<dbReference type="Gene3D" id="3.40.50.150">
    <property type="entry name" value="Vaccinia Virus protein VP39"/>
    <property type="match status" value="1"/>
</dbReference>
<name>A0A0F9RDY5_9ZZZZ</name>
<organism evidence="2">
    <name type="scientific">marine sediment metagenome</name>
    <dbReference type="NCBI Taxonomy" id="412755"/>
    <lineage>
        <taxon>unclassified sequences</taxon>
        <taxon>metagenomes</taxon>
        <taxon>ecological metagenomes</taxon>
    </lineage>
</organism>
<gene>
    <name evidence="2" type="ORF">LCGC14_0906320</name>
</gene>